<evidence type="ECO:0000256" key="3">
    <source>
        <dbReference type="ARBA" id="ARBA00022490"/>
    </source>
</evidence>
<dbReference type="GO" id="GO:0006364">
    <property type="term" value="P:rRNA processing"/>
    <property type="evidence" value="ECO:0007669"/>
    <property type="project" value="UniProtKB-KW"/>
</dbReference>
<evidence type="ECO:0000256" key="10">
    <source>
        <dbReference type="ARBA" id="ARBA00023242"/>
    </source>
</evidence>
<evidence type="ECO:0000256" key="7">
    <source>
        <dbReference type="ARBA" id="ARBA00022741"/>
    </source>
</evidence>
<organism evidence="11 12">
    <name type="scientific">Cherax quadricarinatus</name>
    <name type="common">Australian red claw crayfish</name>
    <dbReference type="NCBI Taxonomy" id="27406"/>
    <lineage>
        <taxon>Eukaryota</taxon>
        <taxon>Metazoa</taxon>
        <taxon>Ecdysozoa</taxon>
        <taxon>Arthropoda</taxon>
        <taxon>Crustacea</taxon>
        <taxon>Multicrustacea</taxon>
        <taxon>Malacostraca</taxon>
        <taxon>Eumalacostraca</taxon>
        <taxon>Eucarida</taxon>
        <taxon>Decapoda</taxon>
        <taxon>Pleocyemata</taxon>
        <taxon>Astacidea</taxon>
        <taxon>Parastacoidea</taxon>
        <taxon>Parastacidae</taxon>
        <taxon>Cherax</taxon>
    </lineage>
</organism>
<keyword evidence="7" id="KW-0547">Nucleotide-binding</keyword>
<feature type="non-terminal residue" evidence="11">
    <location>
        <position position="1"/>
    </location>
</feature>
<dbReference type="GO" id="GO:0005737">
    <property type="term" value="C:cytoplasm"/>
    <property type="evidence" value="ECO:0007669"/>
    <property type="project" value="TreeGrafter"/>
</dbReference>
<dbReference type="EMBL" id="JARKIK010000067">
    <property type="protein sequence ID" value="KAK8729534.1"/>
    <property type="molecule type" value="Genomic_DNA"/>
</dbReference>
<evidence type="ECO:0000256" key="8">
    <source>
        <dbReference type="ARBA" id="ARBA00022777"/>
    </source>
</evidence>
<proteinExistence type="inferred from homology"/>
<dbReference type="AlphaFoldDB" id="A0AAW0WNS0"/>
<dbReference type="PANTHER" id="PTHR12595">
    <property type="entry name" value="POS9-ACTIVATING FACTOR FAP7-RELATED"/>
    <property type="match status" value="1"/>
</dbReference>
<dbReference type="InterPro" id="IPR020618">
    <property type="entry name" value="Adenyl_kinase_AK6"/>
</dbReference>
<dbReference type="SUPFAM" id="SSF52540">
    <property type="entry name" value="P-loop containing nucleoside triphosphate hydrolases"/>
    <property type="match status" value="1"/>
</dbReference>
<keyword evidence="9" id="KW-0067">ATP-binding</keyword>
<dbReference type="GO" id="GO:0004017">
    <property type="term" value="F:AMP kinase activity"/>
    <property type="evidence" value="ECO:0007669"/>
    <property type="project" value="UniProtKB-EC"/>
</dbReference>
<keyword evidence="3" id="KW-0963">Cytoplasm</keyword>
<evidence type="ECO:0000256" key="9">
    <source>
        <dbReference type="ARBA" id="ARBA00022840"/>
    </source>
</evidence>
<evidence type="ECO:0000256" key="6">
    <source>
        <dbReference type="ARBA" id="ARBA00022679"/>
    </source>
</evidence>
<evidence type="ECO:0000313" key="11">
    <source>
        <dbReference type="EMBL" id="KAK8729534.1"/>
    </source>
</evidence>
<keyword evidence="8" id="KW-0418">Kinase</keyword>
<keyword evidence="12" id="KW-1185">Reference proteome</keyword>
<name>A0AAW0WNS0_CHEQU</name>
<reference evidence="11 12" key="1">
    <citation type="journal article" date="2024" name="BMC Genomics">
        <title>Genome assembly of redclaw crayfish (Cherax quadricarinatus) provides insights into its immune adaptation and hypoxia tolerance.</title>
        <authorList>
            <person name="Liu Z."/>
            <person name="Zheng J."/>
            <person name="Li H."/>
            <person name="Fang K."/>
            <person name="Wang S."/>
            <person name="He J."/>
            <person name="Zhou D."/>
            <person name="Weng S."/>
            <person name="Chi M."/>
            <person name="Gu Z."/>
            <person name="He J."/>
            <person name="Li F."/>
            <person name="Wang M."/>
        </authorList>
    </citation>
    <scope>NUCLEOTIDE SEQUENCE [LARGE SCALE GENOMIC DNA]</scope>
    <source>
        <strain evidence="11">ZL_2023a</strain>
    </source>
</reference>
<evidence type="ECO:0008006" key="13">
    <source>
        <dbReference type="Google" id="ProtNLM"/>
    </source>
</evidence>
<dbReference type="FunFam" id="3.40.50.300:FF:000372">
    <property type="entry name" value="Adenylate kinase isoenzyme 6 homolog"/>
    <property type="match status" value="1"/>
</dbReference>
<dbReference type="GO" id="GO:0016887">
    <property type="term" value="F:ATP hydrolysis activity"/>
    <property type="evidence" value="ECO:0007669"/>
    <property type="project" value="InterPro"/>
</dbReference>
<comment type="caution">
    <text evidence="11">The sequence shown here is derived from an EMBL/GenBank/DDBJ whole genome shotgun (WGS) entry which is preliminary data.</text>
</comment>
<protein>
    <recommendedName>
        <fullName evidence="13">Adenylate kinase isoenzyme 6</fullName>
    </recommendedName>
</protein>
<dbReference type="GO" id="GO:0005524">
    <property type="term" value="F:ATP binding"/>
    <property type="evidence" value="ECO:0007669"/>
    <property type="project" value="UniProtKB-KW"/>
</dbReference>
<keyword evidence="6" id="KW-0808">Transferase</keyword>
<keyword evidence="5" id="KW-0698">rRNA processing</keyword>
<dbReference type="PANTHER" id="PTHR12595:SF0">
    <property type="entry name" value="ADENYLATE KINASE ISOENZYME 6"/>
    <property type="match status" value="1"/>
</dbReference>
<dbReference type="InterPro" id="IPR027417">
    <property type="entry name" value="P-loop_NTPase"/>
</dbReference>
<keyword evidence="10" id="KW-0539">Nucleus</keyword>
<evidence type="ECO:0000256" key="4">
    <source>
        <dbReference type="ARBA" id="ARBA00022517"/>
    </source>
</evidence>
<sequence>GTSVTVSIFSRTPGVGKSTLAQQLAERSGLEWISVGDLARDNNFFDGYDDERDCPILDEDKVLDELEDMIEEGGKIVDYHGCDFFPERFFDIIFVLRTDNTLLYDRLAARGYHGKKLEDNIECEIMNVLRDEAKDSYADHLVHELPSNTTDDMENNLERMLLWINAWKRDNNC</sequence>
<dbReference type="Gene3D" id="3.40.50.300">
    <property type="entry name" value="P-loop containing nucleotide triphosphate hydrolases"/>
    <property type="match status" value="1"/>
</dbReference>
<evidence type="ECO:0000256" key="1">
    <source>
        <dbReference type="ARBA" id="ARBA00000582"/>
    </source>
</evidence>
<dbReference type="HAMAP" id="MF_00039">
    <property type="entry name" value="Adenylate_kinase_AK6"/>
    <property type="match status" value="1"/>
</dbReference>
<comment type="subcellular location">
    <subcellularLocation>
        <location evidence="2">Nucleus</location>
    </subcellularLocation>
</comment>
<accession>A0AAW0WNS0</accession>
<evidence type="ECO:0000313" key="12">
    <source>
        <dbReference type="Proteomes" id="UP001445076"/>
    </source>
</evidence>
<gene>
    <name evidence="11" type="ORF">OTU49_008530</name>
</gene>
<dbReference type="Proteomes" id="UP001445076">
    <property type="component" value="Unassembled WGS sequence"/>
</dbReference>
<keyword evidence="4" id="KW-0690">Ribosome biogenesis</keyword>
<dbReference type="Pfam" id="PF13238">
    <property type="entry name" value="AAA_18"/>
    <property type="match status" value="1"/>
</dbReference>
<evidence type="ECO:0000256" key="5">
    <source>
        <dbReference type="ARBA" id="ARBA00022552"/>
    </source>
</evidence>
<comment type="catalytic activity">
    <reaction evidence="1">
        <text>AMP + ATP = 2 ADP</text>
        <dbReference type="Rhea" id="RHEA:12973"/>
        <dbReference type="ChEBI" id="CHEBI:30616"/>
        <dbReference type="ChEBI" id="CHEBI:456215"/>
        <dbReference type="ChEBI" id="CHEBI:456216"/>
        <dbReference type="EC" id="2.7.4.3"/>
    </reaction>
</comment>
<dbReference type="GO" id="GO:0005634">
    <property type="term" value="C:nucleus"/>
    <property type="evidence" value="ECO:0007669"/>
    <property type="project" value="UniProtKB-SubCell"/>
</dbReference>
<evidence type="ECO:0000256" key="2">
    <source>
        <dbReference type="ARBA" id="ARBA00004123"/>
    </source>
</evidence>